<dbReference type="AlphaFoldDB" id="A0A0D8YBQ6"/>
<organism evidence="2 3">
    <name type="scientific">Dictyocaulus viviparus</name>
    <name type="common">Bovine lungworm</name>
    <dbReference type="NCBI Taxonomy" id="29172"/>
    <lineage>
        <taxon>Eukaryota</taxon>
        <taxon>Metazoa</taxon>
        <taxon>Ecdysozoa</taxon>
        <taxon>Nematoda</taxon>
        <taxon>Chromadorea</taxon>
        <taxon>Rhabditida</taxon>
        <taxon>Rhabditina</taxon>
        <taxon>Rhabditomorpha</taxon>
        <taxon>Strongyloidea</taxon>
        <taxon>Metastrongylidae</taxon>
        <taxon>Dictyocaulus</taxon>
    </lineage>
</organism>
<reference evidence="2 3" key="1">
    <citation type="submission" date="2013-11" db="EMBL/GenBank/DDBJ databases">
        <title>Draft genome of the bovine lungworm Dictyocaulus viviparus.</title>
        <authorList>
            <person name="Mitreva M."/>
        </authorList>
    </citation>
    <scope>NUCLEOTIDE SEQUENCE [LARGE SCALE GENOMIC DNA]</scope>
    <source>
        <strain evidence="2 3">HannoverDv2000</strain>
    </source>
</reference>
<dbReference type="Proteomes" id="UP000053766">
    <property type="component" value="Unassembled WGS sequence"/>
</dbReference>
<evidence type="ECO:0000313" key="2">
    <source>
        <dbReference type="EMBL" id="KJH53647.1"/>
    </source>
</evidence>
<keyword evidence="3" id="KW-1185">Reference proteome</keyword>
<sequence length="103" mass="11250">MLSGEEVFKNPLESLEDESSNNTKAVTQALSTPVQSRCERSISAAVDVNTDGRTSPGTIANDNRFHRTEEINVDLDADDAISVDISDALSERDKKEVIPLFIV</sequence>
<gene>
    <name evidence="2" type="ORF">DICVIV_00075</name>
</gene>
<name>A0A0D8YBQ6_DICVI</name>
<feature type="region of interest" description="Disordered" evidence="1">
    <location>
        <begin position="1"/>
        <end position="35"/>
    </location>
</feature>
<evidence type="ECO:0000313" key="3">
    <source>
        <dbReference type="Proteomes" id="UP000053766"/>
    </source>
</evidence>
<protein>
    <submittedName>
        <fullName evidence="2">Uncharacterized protein</fullName>
    </submittedName>
</protein>
<accession>A0A0D8YBQ6</accession>
<dbReference type="STRING" id="29172.A0A0D8YBQ6"/>
<proteinExistence type="predicted"/>
<evidence type="ECO:0000256" key="1">
    <source>
        <dbReference type="SAM" id="MobiDB-lite"/>
    </source>
</evidence>
<dbReference type="OrthoDB" id="5901231at2759"/>
<reference evidence="3" key="2">
    <citation type="journal article" date="2016" name="Sci. Rep.">
        <title>Dictyocaulus viviparus genome, variome and transcriptome elucidate lungworm biology and support future intervention.</title>
        <authorList>
            <person name="McNulty S.N."/>
            <person name="Strube C."/>
            <person name="Rosa B.A."/>
            <person name="Martin J.C."/>
            <person name="Tyagi R."/>
            <person name="Choi Y.J."/>
            <person name="Wang Q."/>
            <person name="Hallsworth Pepin K."/>
            <person name="Zhang X."/>
            <person name="Ozersky P."/>
            <person name="Wilson R.K."/>
            <person name="Sternberg P.W."/>
            <person name="Gasser R.B."/>
            <person name="Mitreva M."/>
        </authorList>
    </citation>
    <scope>NUCLEOTIDE SEQUENCE [LARGE SCALE GENOMIC DNA]</scope>
    <source>
        <strain evidence="3">HannoverDv2000</strain>
    </source>
</reference>
<dbReference type="EMBL" id="KN716150">
    <property type="protein sequence ID" value="KJH53647.1"/>
    <property type="molecule type" value="Genomic_DNA"/>
</dbReference>
<feature type="compositionally biased region" description="Polar residues" evidence="1">
    <location>
        <begin position="20"/>
        <end position="35"/>
    </location>
</feature>